<evidence type="ECO:0000256" key="1">
    <source>
        <dbReference type="SAM" id="MobiDB-lite"/>
    </source>
</evidence>
<proteinExistence type="predicted"/>
<keyword evidence="3" id="KW-1185">Reference proteome</keyword>
<sequence>MEDINHPDWVPSIKLGYGKTSDSKYIRFLKNKVLKHTKTKLVQLQSFVAKSTNDDVDNIDVSITDSTHDINGYLFKNDTDGDYTNGSQWNNSIVNVPDDHQYTLHRYSDINDSQRQECSNDKVPLDKVPSDNVDNKLPFGKVPSDNVDNKLPFDNVNDKVPSGCVDDLGDCNLSSSFLNNLTKFQQTSSVSVHVQTDLKTTDLDYLNKYCEDTRKKLTEANKKIKLLNTILNLKQRELKTHK</sequence>
<organism evidence="2 3">
    <name type="scientific">Oedothorax gibbosus</name>
    <dbReference type="NCBI Taxonomy" id="931172"/>
    <lineage>
        <taxon>Eukaryota</taxon>
        <taxon>Metazoa</taxon>
        <taxon>Ecdysozoa</taxon>
        <taxon>Arthropoda</taxon>
        <taxon>Chelicerata</taxon>
        <taxon>Arachnida</taxon>
        <taxon>Araneae</taxon>
        <taxon>Araneomorphae</taxon>
        <taxon>Entelegynae</taxon>
        <taxon>Araneoidea</taxon>
        <taxon>Linyphiidae</taxon>
        <taxon>Erigoninae</taxon>
        <taxon>Oedothorax</taxon>
    </lineage>
</organism>
<dbReference type="AlphaFoldDB" id="A0AAV6VS01"/>
<name>A0AAV6VS01_9ARAC</name>
<dbReference type="Proteomes" id="UP000827092">
    <property type="component" value="Unassembled WGS sequence"/>
</dbReference>
<reference evidence="2 3" key="1">
    <citation type="journal article" date="2022" name="Nat. Ecol. Evol.">
        <title>A masculinizing supergene underlies an exaggerated male reproductive morph in a spider.</title>
        <authorList>
            <person name="Hendrickx F."/>
            <person name="De Corte Z."/>
            <person name="Sonet G."/>
            <person name="Van Belleghem S.M."/>
            <person name="Kostlbacher S."/>
            <person name="Vangestel C."/>
        </authorList>
    </citation>
    <scope>NUCLEOTIDE SEQUENCE [LARGE SCALE GENOMIC DNA]</scope>
    <source>
        <strain evidence="2">W744_W776</strain>
    </source>
</reference>
<protein>
    <submittedName>
        <fullName evidence="2">Uncharacterized protein</fullName>
    </submittedName>
</protein>
<feature type="region of interest" description="Disordered" evidence="1">
    <location>
        <begin position="115"/>
        <end position="141"/>
    </location>
</feature>
<comment type="caution">
    <text evidence="2">The sequence shown here is derived from an EMBL/GenBank/DDBJ whole genome shotgun (WGS) entry which is preliminary data.</text>
</comment>
<accession>A0AAV6VS01</accession>
<evidence type="ECO:0000313" key="3">
    <source>
        <dbReference type="Proteomes" id="UP000827092"/>
    </source>
</evidence>
<gene>
    <name evidence="2" type="ORF">JTE90_009332</name>
</gene>
<dbReference type="EMBL" id="JAFNEN010000026">
    <property type="protein sequence ID" value="KAG8199484.1"/>
    <property type="molecule type" value="Genomic_DNA"/>
</dbReference>
<feature type="compositionally biased region" description="Basic and acidic residues" evidence="1">
    <location>
        <begin position="115"/>
        <end position="129"/>
    </location>
</feature>
<evidence type="ECO:0000313" key="2">
    <source>
        <dbReference type="EMBL" id="KAG8199484.1"/>
    </source>
</evidence>